<dbReference type="VEuPathDB" id="FungiDB:ATCC64974_96920"/>
<dbReference type="SMR" id="A0A100IQD8"/>
<dbReference type="Pfam" id="PF00195">
    <property type="entry name" value="Chal_sti_synt_N"/>
    <property type="match status" value="1"/>
</dbReference>
<dbReference type="VEuPathDB" id="FungiDB:ASPNIDRAFT2_1169209"/>
<organism evidence="6 7">
    <name type="scientific">Aspergillus niger</name>
    <dbReference type="NCBI Taxonomy" id="5061"/>
    <lineage>
        <taxon>Eukaryota</taxon>
        <taxon>Fungi</taxon>
        <taxon>Dikarya</taxon>
        <taxon>Ascomycota</taxon>
        <taxon>Pezizomycotina</taxon>
        <taxon>Eurotiomycetes</taxon>
        <taxon>Eurotiomycetidae</taxon>
        <taxon>Eurotiales</taxon>
        <taxon>Aspergillaceae</taxon>
        <taxon>Aspergillus</taxon>
        <taxon>Aspergillus subgen. Circumdati</taxon>
    </lineage>
</organism>
<dbReference type="OrthoDB" id="329835at2759"/>
<dbReference type="InterPro" id="IPR012328">
    <property type="entry name" value="Chalcone/stilbene_synt_C"/>
</dbReference>
<dbReference type="Pfam" id="PF02797">
    <property type="entry name" value="Chal_sti_synt_C"/>
    <property type="match status" value="1"/>
</dbReference>
<dbReference type="Proteomes" id="UP000068243">
    <property type="component" value="Unassembled WGS sequence"/>
</dbReference>
<dbReference type="PANTHER" id="PTHR11877">
    <property type="entry name" value="HYDROXYMETHYLGLUTARYL-COA SYNTHASE"/>
    <property type="match status" value="1"/>
</dbReference>
<accession>A0A100IQD8</accession>
<keyword evidence="3" id="KW-0012">Acyltransferase</keyword>
<feature type="domain" description="Chalcone/stilbene synthase N-terminal" evidence="4">
    <location>
        <begin position="26"/>
        <end position="235"/>
    </location>
</feature>
<dbReference type="AlphaFoldDB" id="A0A100IQD8"/>
<reference evidence="7" key="1">
    <citation type="journal article" date="2016" name="Genome Announc.">
        <title>Draft genome sequence of Aspergillus niger strain An76.</title>
        <authorList>
            <person name="Gong W."/>
            <person name="Cheng Z."/>
            <person name="Zhang H."/>
            <person name="Liu L."/>
            <person name="Gao P."/>
            <person name="Wang L."/>
        </authorList>
    </citation>
    <scope>NUCLEOTIDE SEQUENCE [LARGE SCALE GENOMIC DNA]</scope>
    <source>
        <strain evidence="7">An76</strain>
    </source>
</reference>
<dbReference type="EMBL" id="BCMY01000015">
    <property type="protein sequence ID" value="GAQ45131.1"/>
    <property type="molecule type" value="Genomic_DNA"/>
</dbReference>
<dbReference type="VEuPathDB" id="FungiDB:An06g00430"/>
<evidence type="ECO:0000256" key="2">
    <source>
        <dbReference type="ARBA" id="ARBA00022679"/>
    </source>
</evidence>
<dbReference type="Gene3D" id="3.40.47.10">
    <property type="match status" value="2"/>
</dbReference>
<evidence type="ECO:0000313" key="6">
    <source>
        <dbReference type="EMBL" id="GAQ45131.1"/>
    </source>
</evidence>
<sequence>MGNSLSSSPSPGQSPQPEIQLRGDEAIITGIATEWPSRLIGPEELNKYALKFYPENPPWLQKLLMLNTKTGIETRAVIDLWDDPRWLGDQPPTAEEVDAAFREYGVELAKKAALKALRESNIDPSSVTHMVSVTATNAGAPGYDQLVARDLGLPDRTERVLLSGVGCAGGCASLRLASALADAATHRKKAARILIVACELCSIQIRSELHAASQSPITRIGPVIFSDGAAALVVCNSLGMSDKTPKQFAIVDDKSVTTSETQEEMSVKVSTYGFLATFSKKIPELAIGSMKAPLQSLLQSNGMSSASPTDFYWALHPGGRAIIEGVQAAFNLPEDSLSASYEIYKTRGNSSSVSILAVLEKVREKKLQTPNVVACSFGTGIRTEIALLRRMA</sequence>
<evidence type="ECO:0000259" key="4">
    <source>
        <dbReference type="Pfam" id="PF00195"/>
    </source>
</evidence>
<evidence type="ECO:0000256" key="1">
    <source>
        <dbReference type="ARBA" id="ARBA00005531"/>
    </source>
</evidence>
<dbReference type="InterPro" id="IPR018088">
    <property type="entry name" value="Chalcone/stilbene_synthase_AS"/>
</dbReference>
<keyword evidence="2 3" id="KW-0808">Transferase</keyword>
<dbReference type="GO" id="GO:0030639">
    <property type="term" value="P:polyketide biosynthetic process"/>
    <property type="evidence" value="ECO:0007669"/>
    <property type="project" value="TreeGrafter"/>
</dbReference>
<comment type="similarity">
    <text evidence="1 3">Belongs to the thiolase-like superfamily. Chalcone/stilbene synthases family.</text>
</comment>
<dbReference type="OMA" id="HGWQDRM"/>
<name>A0A100IQD8_ASPNG</name>
<comment type="caution">
    <text evidence="6">The sequence shown here is derived from an EMBL/GenBank/DDBJ whole genome shotgun (WGS) entry which is preliminary data.</text>
</comment>
<dbReference type="PROSITE" id="PS00441">
    <property type="entry name" value="CHALCONE_SYNTH"/>
    <property type="match status" value="1"/>
</dbReference>
<evidence type="ECO:0000256" key="3">
    <source>
        <dbReference type="RuleBase" id="RU003633"/>
    </source>
</evidence>
<proteinExistence type="inferred from homology"/>
<dbReference type="VEuPathDB" id="FungiDB:M747DRAFT_342453"/>
<dbReference type="InterPro" id="IPR016039">
    <property type="entry name" value="Thiolase-like"/>
</dbReference>
<dbReference type="PANTHER" id="PTHR11877:SF46">
    <property type="entry name" value="TYPE III POLYKETIDE SYNTHASE A"/>
    <property type="match status" value="1"/>
</dbReference>
<protein>
    <submittedName>
        <fullName evidence="6">Chalcone synthase B</fullName>
    </submittedName>
</protein>
<dbReference type="InterPro" id="IPR011141">
    <property type="entry name" value="Polyketide_synthase_type-III"/>
</dbReference>
<dbReference type="PIRSF" id="PIRSF000451">
    <property type="entry name" value="PKS_III"/>
    <property type="match status" value="1"/>
</dbReference>
<dbReference type="GO" id="GO:0016747">
    <property type="term" value="F:acyltransferase activity, transferring groups other than amino-acyl groups"/>
    <property type="evidence" value="ECO:0007669"/>
    <property type="project" value="InterPro"/>
</dbReference>
<feature type="domain" description="Chalcone/stilbene synthase C-terminal" evidence="5">
    <location>
        <begin position="260"/>
        <end position="389"/>
    </location>
</feature>
<evidence type="ECO:0000313" key="7">
    <source>
        <dbReference type="Proteomes" id="UP000068243"/>
    </source>
</evidence>
<dbReference type="SUPFAM" id="SSF53901">
    <property type="entry name" value="Thiolase-like"/>
    <property type="match status" value="2"/>
</dbReference>
<evidence type="ECO:0000259" key="5">
    <source>
        <dbReference type="Pfam" id="PF02797"/>
    </source>
</evidence>
<dbReference type="InterPro" id="IPR001099">
    <property type="entry name" value="Chalcone/stilbene_synt_N"/>
</dbReference>
<gene>
    <name evidence="6" type="ORF">ABL_07792</name>
</gene>